<gene>
    <name evidence="2" type="ORF">LECACI_7A000195</name>
</gene>
<keyword evidence="3" id="KW-1185">Reference proteome</keyword>
<evidence type="ECO:0000313" key="3">
    <source>
        <dbReference type="Proteomes" id="UP001296104"/>
    </source>
</evidence>
<dbReference type="Proteomes" id="UP001296104">
    <property type="component" value="Unassembled WGS sequence"/>
</dbReference>
<feature type="compositionally biased region" description="Pro residues" evidence="1">
    <location>
        <begin position="204"/>
        <end position="215"/>
    </location>
</feature>
<proteinExistence type="predicted"/>
<name>A0AAI8W0P6_9PEZI</name>
<feature type="region of interest" description="Disordered" evidence="1">
    <location>
        <begin position="161"/>
        <end position="215"/>
    </location>
</feature>
<sequence>MVGLPMASVPAEIEANCAICGAPPFPECPHEGQRLELALSQAMERWAGVQRIRDWVLNHARNQIITTFHTLRGMRLEAHRNYLQTLPYYTLYHRYNGQPPLQPAQLQLIHSQIQQANTILQQGVDQDWRTSCLRYPEVLDYYFNLVEVGFPSDRTTAIQDPRFGVRKETTAGPRRVKERSESIDMAPAAKERKKEQRKSRGRETPPPAPEPHYRR</sequence>
<protein>
    <submittedName>
        <fullName evidence="2">Uncharacterized protein</fullName>
    </submittedName>
</protein>
<evidence type="ECO:0000256" key="1">
    <source>
        <dbReference type="SAM" id="MobiDB-lite"/>
    </source>
</evidence>
<dbReference type="EMBL" id="CAVMBE010000001">
    <property type="protein sequence ID" value="CAK3752571.1"/>
    <property type="molecule type" value="Genomic_DNA"/>
</dbReference>
<dbReference type="AlphaFoldDB" id="A0AAI8W0P6"/>
<comment type="caution">
    <text evidence="2">The sequence shown here is derived from an EMBL/GenBank/DDBJ whole genome shotgun (WGS) entry which is preliminary data.</text>
</comment>
<organism evidence="2 3">
    <name type="scientific">Lecanosticta acicola</name>
    <dbReference type="NCBI Taxonomy" id="111012"/>
    <lineage>
        <taxon>Eukaryota</taxon>
        <taxon>Fungi</taxon>
        <taxon>Dikarya</taxon>
        <taxon>Ascomycota</taxon>
        <taxon>Pezizomycotina</taxon>
        <taxon>Dothideomycetes</taxon>
        <taxon>Dothideomycetidae</taxon>
        <taxon>Mycosphaerellales</taxon>
        <taxon>Mycosphaerellaceae</taxon>
        <taxon>Lecanosticta</taxon>
    </lineage>
</organism>
<reference evidence="2" key="1">
    <citation type="submission" date="2023-11" db="EMBL/GenBank/DDBJ databases">
        <authorList>
            <person name="Alioto T."/>
            <person name="Alioto T."/>
            <person name="Gomez Garrido J."/>
        </authorList>
    </citation>
    <scope>NUCLEOTIDE SEQUENCE</scope>
</reference>
<accession>A0AAI8W0P6</accession>
<evidence type="ECO:0000313" key="2">
    <source>
        <dbReference type="EMBL" id="CAK3752571.1"/>
    </source>
</evidence>